<feature type="compositionally biased region" description="Acidic residues" evidence="8">
    <location>
        <begin position="373"/>
        <end position="402"/>
    </location>
</feature>
<dbReference type="Gene3D" id="3.40.50.300">
    <property type="entry name" value="P-loop containing nucleotide triphosphate hydrolases"/>
    <property type="match status" value="1"/>
</dbReference>
<evidence type="ECO:0000313" key="10">
    <source>
        <dbReference type="EMBL" id="KAK3307497.1"/>
    </source>
</evidence>
<accession>A0AAJ0GWR3</accession>
<dbReference type="GO" id="GO:0007131">
    <property type="term" value="P:reciprocal meiotic recombination"/>
    <property type="evidence" value="ECO:0007669"/>
    <property type="project" value="TreeGrafter"/>
</dbReference>
<evidence type="ECO:0000256" key="7">
    <source>
        <dbReference type="ARBA" id="ARBA00040674"/>
    </source>
</evidence>
<evidence type="ECO:0000259" key="9">
    <source>
        <dbReference type="PROSITE" id="PS50162"/>
    </source>
</evidence>
<comment type="caution">
    <text evidence="10">The sequence shown here is derived from an EMBL/GenBank/DDBJ whole genome shotgun (WGS) entry which is preliminary data.</text>
</comment>
<evidence type="ECO:0000256" key="6">
    <source>
        <dbReference type="ARBA" id="ARBA00023242"/>
    </source>
</evidence>
<dbReference type="PANTHER" id="PTHR46239:SF1">
    <property type="entry name" value="DNA REPAIR PROTEIN RAD51 HOMOLOG 3"/>
    <property type="match status" value="1"/>
</dbReference>
<gene>
    <name evidence="10" type="ORF">B0T15DRAFT_492977</name>
</gene>
<evidence type="ECO:0000256" key="5">
    <source>
        <dbReference type="ARBA" id="ARBA00023204"/>
    </source>
</evidence>
<dbReference type="GO" id="GO:0000707">
    <property type="term" value="P:meiotic DNA recombinase assembly"/>
    <property type="evidence" value="ECO:0007669"/>
    <property type="project" value="TreeGrafter"/>
</dbReference>
<keyword evidence="4" id="KW-0067">ATP-binding</keyword>
<keyword evidence="2" id="KW-0547">Nucleotide-binding</keyword>
<keyword evidence="11" id="KW-1185">Reference proteome</keyword>
<evidence type="ECO:0000256" key="2">
    <source>
        <dbReference type="ARBA" id="ARBA00022741"/>
    </source>
</evidence>
<dbReference type="GO" id="GO:0000400">
    <property type="term" value="F:four-way junction DNA binding"/>
    <property type="evidence" value="ECO:0007669"/>
    <property type="project" value="TreeGrafter"/>
</dbReference>
<reference evidence="10" key="2">
    <citation type="submission" date="2023-06" db="EMBL/GenBank/DDBJ databases">
        <authorList>
            <consortium name="Lawrence Berkeley National Laboratory"/>
            <person name="Mondo S.J."/>
            <person name="Hensen N."/>
            <person name="Bonometti L."/>
            <person name="Westerberg I."/>
            <person name="Brannstrom I.O."/>
            <person name="Guillou S."/>
            <person name="Cros-Aarteil S."/>
            <person name="Calhoun S."/>
            <person name="Haridas S."/>
            <person name="Kuo A."/>
            <person name="Pangilinan J."/>
            <person name="Riley R."/>
            <person name="Labutti K."/>
            <person name="Andreopoulos B."/>
            <person name="Lipzen A."/>
            <person name="Chen C."/>
            <person name="Yanf M."/>
            <person name="Daum C."/>
            <person name="Ng V."/>
            <person name="Clum A."/>
            <person name="Steindorff A."/>
            <person name="Ohm R."/>
            <person name="Martin F."/>
            <person name="Silar P."/>
            <person name="Natvig D."/>
            <person name="Lalanne C."/>
            <person name="Gautier V."/>
            <person name="Ament-Velasquez S.L."/>
            <person name="Kruys A."/>
            <person name="Hutchinson M.I."/>
            <person name="Powell A.J."/>
            <person name="Barry K."/>
            <person name="Miller A.N."/>
            <person name="Grigoriev I.V."/>
            <person name="Debuchy R."/>
            <person name="Gladieux P."/>
            <person name="Thoren M.H."/>
            <person name="Johannesson H."/>
        </authorList>
    </citation>
    <scope>NUCLEOTIDE SEQUENCE</scope>
    <source>
        <strain evidence="10">CBS 333.67</strain>
    </source>
</reference>
<evidence type="ECO:0000256" key="8">
    <source>
        <dbReference type="SAM" id="MobiDB-lite"/>
    </source>
</evidence>
<feature type="region of interest" description="Disordered" evidence="8">
    <location>
        <begin position="313"/>
        <end position="413"/>
    </location>
</feature>
<protein>
    <recommendedName>
        <fullName evidence="7">DNA repair protein RAD51 homolog 3</fullName>
    </recommendedName>
</protein>
<name>A0AAJ0GWR3_9PEZI</name>
<dbReference type="Proteomes" id="UP001273166">
    <property type="component" value="Unassembled WGS sequence"/>
</dbReference>
<keyword evidence="3" id="KW-0227">DNA damage</keyword>
<evidence type="ECO:0000256" key="1">
    <source>
        <dbReference type="ARBA" id="ARBA00004123"/>
    </source>
</evidence>
<dbReference type="InterPro" id="IPR027417">
    <property type="entry name" value="P-loop_NTPase"/>
</dbReference>
<dbReference type="CDD" id="cd01393">
    <property type="entry name" value="RecA-like"/>
    <property type="match status" value="1"/>
</dbReference>
<evidence type="ECO:0000313" key="11">
    <source>
        <dbReference type="Proteomes" id="UP001273166"/>
    </source>
</evidence>
<evidence type="ECO:0000256" key="3">
    <source>
        <dbReference type="ARBA" id="ARBA00022763"/>
    </source>
</evidence>
<dbReference type="RefSeq" id="XP_062723277.1">
    <property type="nucleotide sequence ID" value="XM_062866903.1"/>
</dbReference>
<evidence type="ECO:0000256" key="4">
    <source>
        <dbReference type="ARBA" id="ARBA00022840"/>
    </source>
</evidence>
<organism evidence="10 11">
    <name type="scientific">Chaetomium strumarium</name>
    <dbReference type="NCBI Taxonomy" id="1170767"/>
    <lineage>
        <taxon>Eukaryota</taxon>
        <taxon>Fungi</taxon>
        <taxon>Dikarya</taxon>
        <taxon>Ascomycota</taxon>
        <taxon>Pezizomycotina</taxon>
        <taxon>Sordariomycetes</taxon>
        <taxon>Sordariomycetidae</taxon>
        <taxon>Sordariales</taxon>
        <taxon>Chaetomiaceae</taxon>
        <taxon>Chaetomium</taxon>
    </lineage>
</organism>
<sequence length="413" mass="44325">MDYHAIHGHDISSFDLPSTHRLPTVSAAQALQDLEGSDSYLISTGLAALDASLMSGLGGSDRGGIQKGHVTEIWGPPGAGKTAFGIQLAANCLDERHGVMWVDGFHRMPIERLRAVAGKGSAKGSDASHGHLDGFTHYRCPSLPHLIALLCRPTASCVPQGTLLVVIDSLSALVNHAFPKHTETRGGADVKGSKGPSASVRRFQLIQYIVTSLQKLAATRDLAVVILTQCATKMQAERGATLIPAVNASVWEQGMSTRLVLFRDWLQDGHEVRGVHFVGIQKLNGKGTAALIDNLCAFTVEETGLVSVDYDNTQPSRTLISTPTQKRKLGDTDFEVADSDDEDYGWDDDEELPPMPSQWQGSEDLLLVRQPETDEEHQDDEGSLDLGEEADPGVDGDAESTGEVEGPDHGPDP</sequence>
<proteinExistence type="predicted"/>
<dbReference type="GO" id="GO:0005657">
    <property type="term" value="C:replication fork"/>
    <property type="evidence" value="ECO:0007669"/>
    <property type="project" value="TreeGrafter"/>
</dbReference>
<dbReference type="PROSITE" id="PS50162">
    <property type="entry name" value="RECA_2"/>
    <property type="match status" value="1"/>
</dbReference>
<feature type="compositionally biased region" description="Polar residues" evidence="8">
    <location>
        <begin position="313"/>
        <end position="324"/>
    </location>
</feature>
<dbReference type="AlphaFoldDB" id="A0AAJ0GWR3"/>
<dbReference type="InterPro" id="IPR013632">
    <property type="entry name" value="Rad51_C"/>
</dbReference>
<keyword evidence="5" id="KW-0234">DNA repair</keyword>
<reference evidence="10" key="1">
    <citation type="journal article" date="2023" name="Mol. Phylogenet. Evol.">
        <title>Genome-scale phylogeny and comparative genomics of the fungal order Sordariales.</title>
        <authorList>
            <person name="Hensen N."/>
            <person name="Bonometti L."/>
            <person name="Westerberg I."/>
            <person name="Brannstrom I.O."/>
            <person name="Guillou S."/>
            <person name="Cros-Aarteil S."/>
            <person name="Calhoun S."/>
            <person name="Haridas S."/>
            <person name="Kuo A."/>
            <person name="Mondo S."/>
            <person name="Pangilinan J."/>
            <person name="Riley R."/>
            <person name="LaButti K."/>
            <person name="Andreopoulos B."/>
            <person name="Lipzen A."/>
            <person name="Chen C."/>
            <person name="Yan M."/>
            <person name="Daum C."/>
            <person name="Ng V."/>
            <person name="Clum A."/>
            <person name="Steindorff A."/>
            <person name="Ohm R.A."/>
            <person name="Martin F."/>
            <person name="Silar P."/>
            <person name="Natvig D.O."/>
            <person name="Lalanne C."/>
            <person name="Gautier V."/>
            <person name="Ament-Velasquez S.L."/>
            <person name="Kruys A."/>
            <person name="Hutchinson M.I."/>
            <person name="Powell A.J."/>
            <person name="Barry K."/>
            <person name="Miller A.N."/>
            <person name="Grigoriev I.V."/>
            <person name="Debuchy R."/>
            <person name="Gladieux P."/>
            <person name="Hiltunen Thoren M."/>
            <person name="Johannesson H."/>
        </authorList>
    </citation>
    <scope>NUCLEOTIDE SEQUENCE</scope>
    <source>
        <strain evidence="10">CBS 333.67</strain>
    </source>
</reference>
<feature type="domain" description="RecA family profile 1" evidence="9">
    <location>
        <begin position="38"/>
        <end position="230"/>
    </location>
</feature>
<dbReference type="InterPro" id="IPR052093">
    <property type="entry name" value="HR_Repair_Mediator"/>
</dbReference>
<dbReference type="InterPro" id="IPR020588">
    <property type="entry name" value="RecA_ATP-bd"/>
</dbReference>
<dbReference type="Pfam" id="PF08423">
    <property type="entry name" value="Rad51"/>
    <property type="match status" value="1"/>
</dbReference>
<dbReference type="GeneID" id="87885732"/>
<dbReference type="EMBL" id="JAUDZG010000003">
    <property type="protein sequence ID" value="KAK3307497.1"/>
    <property type="molecule type" value="Genomic_DNA"/>
</dbReference>
<dbReference type="GO" id="GO:0033063">
    <property type="term" value="C:Rad51B-Rad51C-Rad51D-XRCC2 complex"/>
    <property type="evidence" value="ECO:0007669"/>
    <property type="project" value="TreeGrafter"/>
</dbReference>
<feature type="compositionally biased region" description="Acidic residues" evidence="8">
    <location>
        <begin position="332"/>
        <end position="352"/>
    </location>
</feature>
<dbReference type="GO" id="GO:0008821">
    <property type="term" value="F:crossover junction DNA endonuclease activity"/>
    <property type="evidence" value="ECO:0007669"/>
    <property type="project" value="TreeGrafter"/>
</dbReference>
<keyword evidence="10" id="KW-0378">Hydrolase</keyword>
<keyword evidence="6" id="KW-0539">Nucleus</keyword>
<dbReference type="PANTHER" id="PTHR46239">
    <property type="entry name" value="DNA REPAIR PROTEIN RAD51 HOMOLOG 3 RAD51C"/>
    <property type="match status" value="1"/>
</dbReference>
<dbReference type="GO" id="GO:0033065">
    <property type="term" value="C:Rad51C-XRCC3 complex"/>
    <property type="evidence" value="ECO:0007669"/>
    <property type="project" value="TreeGrafter"/>
</dbReference>
<dbReference type="SUPFAM" id="SSF52540">
    <property type="entry name" value="P-loop containing nucleoside triphosphate hydrolases"/>
    <property type="match status" value="1"/>
</dbReference>
<dbReference type="GO" id="GO:0005524">
    <property type="term" value="F:ATP binding"/>
    <property type="evidence" value="ECO:0007669"/>
    <property type="project" value="UniProtKB-KW"/>
</dbReference>
<dbReference type="GO" id="GO:0140664">
    <property type="term" value="F:ATP-dependent DNA damage sensor activity"/>
    <property type="evidence" value="ECO:0007669"/>
    <property type="project" value="InterPro"/>
</dbReference>
<comment type="subcellular location">
    <subcellularLocation>
        <location evidence="1">Nucleus</location>
    </subcellularLocation>
</comment>